<organism evidence="2 3">
    <name type="scientific">Streptomyces chengmaiensis</name>
    <dbReference type="NCBI Taxonomy" id="3040919"/>
    <lineage>
        <taxon>Bacteria</taxon>
        <taxon>Bacillati</taxon>
        <taxon>Actinomycetota</taxon>
        <taxon>Actinomycetes</taxon>
        <taxon>Kitasatosporales</taxon>
        <taxon>Streptomycetaceae</taxon>
        <taxon>Streptomyces</taxon>
    </lineage>
</organism>
<comment type="caution">
    <text evidence="2">The sequence shown here is derived from an EMBL/GenBank/DDBJ whole genome shotgun (WGS) entry which is preliminary data.</text>
</comment>
<evidence type="ECO:0000313" key="3">
    <source>
        <dbReference type="Proteomes" id="UP001223144"/>
    </source>
</evidence>
<accession>A0ABT6HXW4</accession>
<reference evidence="2 3" key="1">
    <citation type="submission" date="2023-04" db="EMBL/GenBank/DDBJ databases">
        <title>Streptomyces chengmaiensis sp. nov. isolated from the stem of mangrove plant in Hainan.</title>
        <authorList>
            <person name="Huang X."/>
            <person name="Zhou S."/>
            <person name="Chu X."/>
            <person name="Xie Y."/>
            <person name="Lin Y."/>
        </authorList>
    </citation>
    <scope>NUCLEOTIDE SEQUENCE [LARGE SCALE GENOMIC DNA]</scope>
    <source>
        <strain evidence="2 3">HNM0663</strain>
    </source>
</reference>
<proteinExistence type="predicted"/>
<protein>
    <recommendedName>
        <fullName evidence="4">Integral membrane protein</fullName>
    </recommendedName>
</protein>
<name>A0ABT6HXW4_9ACTN</name>
<dbReference type="Proteomes" id="UP001223144">
    <property type="component" value="Unassembled WGS sequence"/>
</dbReference>
<keyword evidence="3" id="KW-1185">Reference proteome</keyword>
<keyword evidence="1" id="KW-0472">Membrane</keyword>
<feature type="transmembrane region" description="Helical" evidence="1">
    <location>
        <begin position="72"/>
        <end position="90"/>
    </location>
</feature>
<evidence type="ECO:0000256" key="1">
    <source>
        <dbReference type="SAM" id="Phobius"/>
    </source>
</evidence>
<dbReference type="RefSeq" id="WP_279932411.1">
    <property type="nucleotide sequence ID" value="NZ_JARWBG010000059.1"/>
</dbReference>
<gene>
    <name evidence="2" type="ORF">QCN29_31280</name>
</gene>
<evidence type="ECO:0008006" key="4">
    <source>
        <dbReference type="Google" id="ProtNLM"/>
    </source>
</evidence>
<keyword evidence="1" id="KW-0812">Transmembrane</keyword>
<evidence type="ECO:0000313" key="2">
    <source>
        <dbReference type="EMBL" id="MDH2393181.1"/>
    </source>
</evidence>
<sequence length="210" mass="22560">MSVVLRRLLVHEVRALCSLVLWLLRRRHGVGRGAFAAVYTGPQTAMMWGFVFVSVIETVALAVLIPWPLGHAVVLVVDVYGIVLLLALHASCVTRPHVVGADGSLRIRYGALFDLRIAAGDVVRARVERRYPEGRLVQHCDGDAGGTLDVVVAGQTTVAVELARPVGFVRPLGRRGSASTVRFHADDPGAVVAALTRVRTEPSVDPGPPR</sequence>
<keyword evidence="1" id="KW-1133">Transmembrane helix</keyword>
<dbReference type="EMBL" id="JARWBG010000059">
    <property type="protein sequence ID" value="MDH2393181.1"/>
    <property type="molecule type" value="Genomic_DNA"/>
</dbReference>